<dbReference type="Pfam" id="PF01497">
    <property type="entry name" value="Peripla_BP_2"/>
    <property type="match status" value="1"/>
</dbReference>
<dbReference type="KEGG" id="mend:L6E24_03730"/>
<organism evidence="2 3">
    <name type="scientific">Methanoplanus endosymbiosus</name>
    <dbReference type="NCBI Taxonomy" id="33865"/>
    <lineage>
        <taxon>Archaea</taxon>
        <taxon>Methanobacteriati</taxon>
        <taxon>Methanobacteriota</taxon>
        <taxon>Stenosarchaea group</taxon>
        <taxon>Methanomicrobia</taxon>
        <taxon>Methanomicrobiales</taxon>
        <taxon>Methanomicrobiaceae</taxon>
        <taxon>Methanoplanus</taxon>
    </lineage>
</organism>
<keyword evidence="3" id="KW-1185">Reference proteome</keyword>
<dbReference type="InterPro" id="IPR050902">
    <property type="entry name" value="ABC_Transporter_SBP"/>
</dbReference>
<evidence type="ECO:0000259" key="1">
    <source>
        <dbReference type="PROSITE" id="PS50983"/>
    </source>
</evidence>
<dbReference type="Gene3D" id="3.40.50.1980">
    <property type="entry name" value="Nitrogenase molybdenum iron protein domain"/>
    <property type="match status" value="2"/>
</dbReference>
<dbReference type="EMBL" id="CP096115">
    <property type="protein sequence ID" value="UUX93245.1"/>
    <property type="molecule type" value="Genomic_DNA"/>
</dbReference>
<name>A0A9E7PMZ5_9EURY</name>
<protein>
    <submittedName>
        <fullName evidence="2">Iron ABC transporter substrate-binding protein</fullName>
    </submittedName>
</protein>
<proteinExistence type="predicted"/>
<dbReference type="RefSeq" id="WP_257743384.1">
    <property type="nucleotide sequence ID" value="NZ_CP096115.1"/>
</dbReference>
<dbReference type="AlphaFoldDB" id="A0A9E7PMZ5"/>
<dbReference type="PANTHER" id="PTHR30535:SF34">
    <property type="entry name" value="MOLYBDATE-BINDING PROTEIN MOLA"/>
    <property type="match status" value="1"/>
</dbReference>
<dbReference type="SUPFAM" id="SSF53807">
    <property type="entry name" value="Helical backbone' metal receptor"/>
    <property type="match status" value="1"/>
</dbReference>
<gene>
    <name evidence="2" type="ORF">L6E24_03730</name>
</gene>
<dbReference type="PANTHER" id="PTHR30535">
    <property type="entry name" value="VITAMIN B12-BINDING PROTEIN"/>
    <property type="match status" value="1"/>
</dbReference>
<evidence type="ECO:0000313" key="2">
    <source>
        <dbReference type="EMBL" id="UUX93245.1"/>
    </source>
</evidence>
<dbReference type="CDD" id="cd01147">
    <property type="entry name" value="HemV-2"/>
    <property type="match status" value="1"/>
</dbReference>
<evidence type="ECO:0000313" key="3">
    <source>
        <dbReference type="Proteomes" id="UP001060368"/>
    </source>
</evidence>
<accession>A0A9E7PMZ5</accession>
<dbReference type="Proteomes" id="UP001060368">
    <property type="component" value="Chromosome"/>
</dbReference>
<dbReference type="InterPro" id="IPR002491">
    <property type="entry name" value="ABC_transptr_periplasmic_BD"/>
</dbReference>
<dbReference type="GeneID" id="74306776"/>
<reference evidence="2" key="1">
    <citation type="submission" date="2022-04" db="EMBL/GenBank/DDBJ databases">
        <title>Complete genome of Methanoplanus endosymbiosus DSM 3599.</title>
        <authorList>
            <person name="Chen S.-C."/>
            <person name="You Y.-T."/>
            <person name="Zhou Y.-Z."/>
            <person name="Lai M.-C."/>
        </authorList>
    </citation>
    <scope>NUCLEOTIDE SEQUENCE</scope>
    <source>
        <strain evidence="2">DSM 3599</strain>
    </source>
</reference>
<dbReference type="PROSITE" id="PS50983">
    <property type="entry name" value="FE_B12_PBP"/>
    <property type="match status" value="1"/>
</dbReference>
<sequence>MVCGCTGTSAQTDADINSNDQTEMVTITDSNGREVTIPSNPQRVVCSGSGCLRLLSYLGGNELAVGVDNIDKKDNSYDKETYNARAYYLAYPEYADLPLIGNHHSDDDPESIIACEPEIIFRTDGYRAAINDDELQEKTGIPVVGLNYGDPTDNRQAMYDSLRLMGQIIGREDRADEVAEFFESQIGDLGERTTDADPAITPKVYIAGISNKGPQGLLSTSLTYAPFTYINADRFNVADSDENTMTQAFIAKEKLIDLNPDTIFIELGTVQLNPSAIDELKDDSCYRSLDAVKTGDVYGMLPYNWYSYNYGTAIISAYYAGKMIYPDQFEDIEIKEKADEIYEFLFEMPEYDILNERFDGIGYTKISL</sequence>
<feature type="domain" description="Fe/B12 periplasmic-binding" evidence="1">
    <location>
        <begin position="43"/>
        <end position="328"/>
    </location>
</feature>